<organism evidence="1">
    <name type="scientific">gut metagenome</name>
    <dbReference type="NCBI Taxonomy" id="749906"/>
    <lineage>
        <taxon>unclassified sequences</taxon>
        <taxon>metagenomes</taxon>
        <taxon>organismal metagenomes</taxon>
    </lineage>
</organism>
<name>J9GSW1_9ZZZZ</name>
<reference evidence="1" key="1">
    <citation type="journal article" date="2012" name="PLoS ONE">
        <title>Gene sets for utilization of primary and secondary nutrition supplies in the distal gut of endangered iberian lynx.</title>
        <authorList>
            <person name="Alcaide M."/>
            <person name="Messina E."/>
            <person name="Richter M."/>
            <person name="Bargiela R."/>
            <person name="Peplies J."/>
            <person name="Huws S.A."/>
            <person name="Newbold C.J."/>
            <person name="Golyshin P.N."/>
            <person name="Simon M.A."/>
            <person name="Lopez G."/>
            <person name="Yakimov M.M."/>
            <person name="Ferrer M."/>
        </authorList>
    </citation>
    <scope>NUCLEOTIDE SEQUENCE</scope>
</reference>
<evidence type="ECO:0000313" key="1">
    <source>
        <dbReference type="EMBL" id="EJX05778.1"/>
    </source>
</evidence>
<comment type="caution">
    <text evidence="1">The sequence shown here is derived from an EMBL/GenBank/DDBJ whole genome shotgun (WGS) entry which is preliminary data.</text>
</comment>
<proteinExistence type="predicted"/>
<dbReference type="EMBL" id="AMCI01001364">
    <property type="protein sequence ID" value="EJX05778.1"/>
    <property type="molecule type" value="Genomic_DNA"/>
</dbReference>
<accession>J9GSW1</accession>
<protein>
    <submittedName>
        <fullName evidence="1">Uncharacterized protein</fullName>
    </submittedName>
</protein>
<gene>
    <name evidence="1" type="ORF">EVA_06115</name>
</gene>
<dbReference type="AlphaFoldDB" id="J9GSW1"/>
<dbReference type="AntiFam" id="ANF00149">
    <property type="entry name" value="Shadow ORF (opposite cshA)"/>
</dbReference>
<sequence length="101" mass="11831">MQRLVNLACQFAGRRNHQAVNGIGRVRIAGKHRQQRQQVGCSLSRTRLCHSEHIAVFQNRRDTLSLDRRAFFKTHIIKRIQDIVREFEIFKVGISHGERVK</sequence>